<proteinExistence type="predicted"/>
<sequence>MSTIDFPSRTTAASTQRAFHGDAWCNNAPRRTPTRPAGQTRSHRHTHIHWLHRVDRAQREEPEEKNLRRRALHLISLTWNKFLLRLKI</sequence>
<evidence type="ECO:0000313" key="2">
    <source>
        <dbReference type="EMBL" id="CAL1596671.1"/>
    </source>
</evidence>
<organism evidence="2 3">
    <name type="scientific">Knipowitschia caucasica</name>
    <name type="common">Caucasian dwarf goby</name>
    <name type="synonym">Pomatoschistus caucasicus</name>
    <dbReference type="NCBI Taxonomy" id="637954"/>
    <lineage>
        <taxon>Eukaryota</taxon>
        <taxon>Metazoa</taxon>
        <taxon>Chordata</taxon>
        <taxon>Craniata</taxon>
        <taxon>Vertebrata</taxon>
        <taxon>Euteleostomi</taxon>
        <taxon>Actinopterygii</taxon>
        <taxon>Neopterygii</taxon>
        <taxon>Teleostei</taxon>
        <taxon>Neoteleostei</taxon>
        <taxon>Acanthomorphata</taxon>
        <taxon>Gobiaria</taxon>
        <taxon>Gobiiformes</taxon>
        <taxon>Gobioidei</taxon>
        <taxon>Gobiidae</taxon>
        <taxon>Gobiinae</taxon>
        <taxon>Knipowitschia</taxon>
    </lineage>
</organism>
<gene>
    <name evidence="2" type="ORF">KC01_LOCUS25314</name>
</gene>
<name>A0AAV2L2X7_KNICA</name>
<dbReference type="AlphaFoldDB" id="A0AAV2L2X7"/>
<dbReference type="Proteomes" id="UP001497482">
    <property type="component" value="Chromosome 21"/>
</dbReference>
<evidence type="ECO:0000313" key="3">
    <source>
        <dbReference type="Proteomes" id="UP001497482"/>
    </source>
</evidence>
<dbReference type="EMBL" id="OZ035843">
    <property type="protein sequence ID" value="CAL1596671.1"/>
    <property type="molecule type" value="Genomic_DNA"/>
</dbReference>
<protein>
    <submittedName>
        <fullName evidence="2">Uncharacterized protein</fullName>
    </submittedName>
</protein>
<accession>A0AAV2L2X7</accession>
<evidence type="ECO:0000256" key="1">
    <source>
        <dbReference type="SAM" id="MobiDB-lite"/>
    </source>
</evidence>
<keyword evidence="3" id="KW-1185">Reference proteome</keyword>
<reference evidence="2 3" key="1">
    <citation type="submission" date="2024-04" db="EMBL/GenBank/DDBJ databases">
        <authorList>
            <person name="Waldvogel A.-M."/>
            <person name="Schoenle A."/>
        </authorList>
    </citation>
    <scope>NUCLEOTIDE SEQUENCE [LARGE SCALE GENOMIC DNA]</scope>
</reference>
<feature type="region of interest" description="Disordered" evidence="1">
    <location>
        <begin position="23"/>
        <end position="46"/>
    </location>
</feature>